<accession>A0A4Q7VAR3</accession>
<feature type="compositionally biased region" description="Low complexity" evidence="1">
    <location>
        <begin position="149"/>
        <end position="167"/>
    </location>
</feature>
<dbReference type="AlphaFoldDB" id="A0A4Q7VAR3"/>
<evidence type="ECO:0008006" key="4">
    <source>
        <dbReference type="Google" id="ProtNLM"/>
    </source>
</evidence>
<organism evidence="2 3">
    <name type="scientific">Rivibacter subsaxonicus</name>
    <dbReference type="NCBI Taxonomy" id="457575"/>
    <lineage>
        <taxon>Bacteria</taxon>
        <taxon>Pseudomonadati</taxon>
        <taxon>Pseudomonadota</taxon>
        <taxon>Betaproteobacteria</taxon>
        <taxon>Burkholderiales</taxon>
        <taxon>Rivibacter</taxon>
    </lineage>
</organism>
<protein>
    <recommendedName>
        <fullName evidence="4">DUF3052 family protein</fullName>
    </recommendedName>
</protein>
<gene>
    <name evidence="2" type="ORF">EV670_3247</name>
</gene>
<evidence type="ECO:0000256" key="1">
    <source>
        <dbReference type="SAM" id="MobiDB-lite"/>
    </source>
</evidence>
<feature type="region of interest" description="Disordered" evidence="1">
    <location>
        <begin position="140"/>
        <end position="167"/>
    </location>
</feature>
<dbReference type="EMBL" id="SHKP01000008">
    <property type="protein sequence ID" value="RZT93695.1"/>
    <property type="molecule type" value="Genomic_DNA"/>
</dbReference>
<dbReference type="OrthoDB" id="9800461at2"/>
<sequence>MTPLFTKLNLGEATRALVLDAPPSFEPEIDALLAARPALKLRRRVPSSPKLDFALAFVTTLAQVEQAAPALVAAGIGDMVLWFAYPKSTSKRYRCEFNRDTGWAALGALGALGFEPVRMVAIDEDWSALRFRRADQIGQMKRDPKRALSATGRAKAGAGRGSSDLTS</sequence>
<keyword evidence="3" id="KW-1185">Reference proteome</keyword>
<evidence type="ECO:0000313" key="2">
    <source>
        <dbReference type="EMBL" id="RZT93695.1"/>
    </source>
</evidence>
<proteinExistence type="predicted"/>
<dbReference type="RefSeq" id="WP_130434071.1">
    <property type="nucleotide sequence ID" value="NZ_SHKP01000008.1"/>
</dbReference>
<evidence type="ECO:0000313" key="3">
    <source>
        <dbReference type="Proteomes" id="UP000293671"/>
    </source>
</evidence>
<comment type="caution">
    <text evidence="2">The sequence shown here is derived from an EMBL/GenBank/DDBJ whole genome shotgun (WGS) entry which is preliminary data.</text>
</comment>
<reference evidence="2 3" key="1">
    <citation type="submission" date="2019-02" db="EMBL/GenBank/DDBJ databases">
        <title>Genomic Encyclopedia of Type Strains, Phase IV (KMG-IV): sequencing the most valuable type-strain genomes for metagenomic binning, comparative biology and taxonomic classification.</title>
        <authorList>
            <person name="Goeker M."/>
        </authorList>
    </citation>
    <scope>NUCLEOTIDE SEQUENCE [LARGE SCALE GENOMIC DNA]</scope>
    <source>
        <strain evidence="2 3">DSM 19570</strain>
    </source>
</reference>
<name>A0A4Q7VAR3_9BURK</name>
<dbReference type="Proteomes" id="UP000293671">
    <property type="component" value="Unassembled WGS sequence"/>
</dbReference>